<keyword evidence="4 6" id="KW-1133">Transmembrane helix</keyword>
<protein>
    <submittedName>
        <fullName evidence="8">Putative tartrate transporter</fullName>
    </submittedName>
</protein>
<evidence type="ECO:0000256" key="3">
    <source>
        <dbReference type="ARBA" id="ARBA00022692"/>
    </source>
</evidence>
<keyword evidence="3 6" id="KW-0812">Transmembrane</keyword>
<dbReference type="GO" id="GO:0005886">
    <property type="term" value="C:plasma membrane"/>
    <property type="evidence" value="ECO:0007669"/>
    <property type="project" value="UniProtKB-SubCell"/>
</dbReference>
<keyword evidence="2" id="KW-0813">Transport</keyword>
<feature type="transmembrane region" description="Helical" evidence="6">
    <location>
        <begin position="238"/>
        <end position="255"/>
    </location>
</feature>
<dbReference type="Pfam" id="PF07690">
    <property type="entry name" value="MFS_1"/>
    <property type="match status" value="1"/>
</dbReference>
<dbReference type="OrthoDB" id="9773957at2"/>
<dbReference type="EMBL" id="MIGB01000065">
    <property type="protein sequence ID" value="OSY34819.1"/>
    <property type="molecule type" value="Genomic_DNA"/>
</dbReference>
<dbReference type="FunFam" id="1.20.1250.20:FF:000018">
    <property type="entry name" value="MFS transporter permease"/>
    <property type="match status" value="1"/>
</dbReference>
<proteinExistence type="predicted"/>
<feature type="transmembrane region" description="Helical" evidence="6">
    <location>
        <begin position="328"/>
        <end position="347"/>
    </location>
</feature>
<accession>A0A1Y2MIM3</accession>
<name>A0A1Y2MIM3_PSEAH</name>
<dbReference type="InterPro" id="IPR011701">
    <property type="entry name" value="MFS"/>
</dbReference>
<evidence type="ECO:0000256" key="6">
    <source>
        <dbReference type="SAM" id="Phobius"/>
    </source>
</evidence>
<feature type="transmembrane region" description="Helical" evidence="6">
    <location>
        <begin position="170"/>
        <end position="192"/>
    </location>
</feature>
<dbReference type="PANTHER" id="PTHR43791:SF36">
    <property type="entry name" value="TRANSPORTER, PUTATIVE (AFU_ORTHOLOGUE AFUA_6G08340)-RELATED"/>
    <property type="match status" value="1"/>
</dbReference>
<dbReference type="SUPFAM" id="SSF103473">
    <property type="entry name" value="MFS general substrate transporter"/>
    <property type="match status" value="1"/>
</dbReference>
<feature type="domain" description="Major facilitator superfamily (MFS) profile" evidence="7">
    <location>
        <begin position="12"/>
        <end position="417"/>
    </location>
</feature>
<evidence type="ECO:0000256" key="5">
    <source>
        <dbReference type="ARBA" id="ARBA00023136"/>
    </source>
</evidence>
<reference evidence="8 9" key="1">
    <citation type="submission" date="2016-09" db="EMBL/GenBank/DDBJ databases">
        <title>Pseudonocardia autotrophica DSM535, a candidate organism with high potential of specific P450 cytochromes.</title>
        <authorList>
            <person name="Grumaz C."/>
            <person name="Vainshtein Y."/>
            <person name="Kirstahler P."/>
            <person name="Sohn K."/>
        </authorList>
    </citation>
    <scope>NUCLEOTIDE SEQUENCE [LARGE SCALE GENOMIC DNA]</scope>
    <source>
        <strain evidence="8 9">DSM 535</strain>
    </source>
</reference>
<dbReference type="PANTHER" id="PTHR43791">
    <property type="entry name" value="PERMEASE-RELATED"/>
    <property type="match status" value="1"/>
</dbReference>
<feature type="transmembrane region" description="Helical" evidence="6">
    <location>
        <begin position="261"/>
        <end position="290"/>
    </location>
</feature>
<dbReference type="STRING" id="2074.BG845_06505"/>
<feature type="transmembrane region" description="Helical" evidence="6">
    <location>
        <begin position="359"/>
        <end position="381"/>
    </location>
</feature>
<dbReference type="PROSITE" id="PS50850">
    <property type="entry name" value="MFS"/>
    <property type="match status" value="1"/>
</dbReference>
<dbReference type="Gene3D" id="1.20.1250.20">
    <property type="entry name" value="MFS general substrate transporter like domains"/>
    <property type="match status" value="2"/>
</dbReference>
<feature type="transmembrane region" description="Helical" evidence="6">
    <location>
        <begin position="102"/>
        <end position="124"/>
    </location>
</feature>
<keyword evidence="9" id="KW-1185">Reference proteome</keyword>
<feature type="transmembrane region" description="Helical" evidence="6">
    <location>
        <begin position="393"/>
        <end position="412"/>
    </location>
</feature>
<evidence type="ECO:0000313" key="8">
    <source>
        <dbReference type="EMBL" id="OSY34819.1"/>
    </source>
</evidence>
<dbReference type="InterPro" id="IPR020846">
    <property type="entry name" value="MFS_dom"/>
</dbReference>
<comment type="subcellular location">
    <subcellularLocation>
        <location evidence="1">Cell membrane</location>
        <topology evidence="1">Multi-pass membrane protein</topology>
    </subcellularLocation>
</comment>
<dbReference type="GO" id="GO:0022857">
    <property type="term" value="F:transmembrane transporter activity"/>
    <property type="evidence" value="ECO:0007669"/>
    <property type="project" value="InterPro"/>
</dbReference>
<feature type="transmembrane region" description="Helical" evidence="6">
    <location>
        <begin position="12"/>
        <end position="35"/>
    </location>
</feature>
<evidence type="ECO:0000259" key="7">
    <source>
        <dbReference type="PROSITE" id="PS50850"/>
    </source>
</evidence>
<evidence type="ECO:0000313" key="9">
    <source>
        <dbReference type="Proteomes" id="UP000194360"/>
    </source>
</evidence>
<dbReference type="InterPro" id="IPR036259">
    <property type="entry name" value="MFS_trans_sf"/>
</dbReference>
<evidence type="ECO:0000256" key="1">
    <source>
        <dbReference type="ARBA" id="ARBA00004651"/>
    </source>
</evidence>
<gene>
    <name evidence="8" type="primary">ttuB_6</name>
    <name evidence="8" type="ORF">BG845_06505</name>
</gene>
<feature type="transmembrane region" description="Helical" evidence="6">
    <location>
        <begin position="41"/>
        <end position="62"/>
    </location>
</feature>
<feature type="transmembrane region" description="Helical" evidence="6">
    <location>
        <begin position="78"/>
        <end position="96"/>
    </location>
</feature>
<evidence type="ECO:0000256" key="4">
    <source>
        <dbReference type="ARBA" id="ARBA00022989"/>
    </source>
</evidence>
<evidence type="ECO:0000256" key="2">
    <source>
        <dbReference type="ARBA" id="ARBA00022448"/>
    </source>
</evidence>
<dbReference type="AlphaFoldDB" id="A0A1Y2MIM3"/>
<feature type="transmembrane region" description="Helical" evidence="6">
    <location>
        <begin position="302"/>
        <end position="322"/>
    </location>
</feature>
<feature type="transmembrane region" description="Helical" evidence="6">
    <location>
        <begin position="136"/>
        <end position="158"/>
    </location>
</feature>
<organism evidence="8 9">
    <name type="scientific">Pseudonocardia autotrophica</name>
    <name type="common">Amycolata autotrophica</name>
    <name type="synonym">Nocardia autotrophica</name>
    <dbReference type="NCBI Taxonomy" id="2074"/>
    <lineage>
        <taxon>Bacteria</taxon>
        <taxon>Bacillati</taxon>
        <taxon>Actinomycetota</taxon>
        <taxon>Actinomycetes</taxon>
        <taxon>Pseudonocardiales</taxon>
        <taxon>Pseudonocardiaceae</taxon>
        <taxon>Pseudonocardia</taxon>
    </lineage>
</organism>
<dbReference type="CDD" id="cd17319">
    <property type="entry name" value="MFS_ExuT_GudP_like"/>
    <property type="match status" value="1"/>
</dbReference>
<sequence>MSDVYRKVSLRLLPLLVVIYLFAYIDRTVVGFAQLDMGADLGIGAAAFGLGAGLFFLAYAFLEVPSNLLLMRYGPRRWFARIMISWGLVTMAMAFAQGPISFYILRFLLGVAEAGFYPGILYLITRWFPGPRRGRIVGLFLLANPIALALGSPLSGSLLSLDGVGGLAGWQWLFLVVGLPPVLLAFVVLRVLPDHPSDATWLTEQERAIVAADVAADSKQVEHVANHHPLAALKDRRVLLLAAGFLAYPLLGYGLSLWLPIIISAFGVSAMATGWLATLPWIAAALALIWVPRRAERKRTPFAHIAGTLVLAGIGLAAGAVFDNPVVQMIALCVAAFGIFAGQPIYWSFPQRMLTGTAAAAGLAFINSVGSIGGFVGPYGVGLVIDGFGTESAGLMFLALWAIYGLVMLVFVRRMVQRNPIAGGPVDATAPPSTITPTSGRDPA</sequence>
<dbReference type="Proteomes" id="UP000194360">
    <property type="component" value="Unassembled WGS sequence"/>
</dbReference>
<dbReference type="RefSeq" id="WP_085916549.1">
    <property type="nucleotide sequence ID" value="NZ_AP018920.1"/>
</dbReference>
<keyword evidence="5 6" id="KW-0472">Membrane</keyword>
<comment type="caution">
    <text evidence="8">The sequence shown here is derived from an EMBL/GenBank/DDBJ whole genome shotgun (WGS) entry which is preliminary data.</text>
</comment>